<dbReference type="InterPro" id="IPR011008">
    <property type="entry name" value="Dimeric_a/b-barrel"/>
</dbReference>
<evidence type="ECO:0000313" key="1">
    <source>
        <dbReference type="EMBL" id="MFD2205932.1"/>
    </source>
</evidence>
<organism evidence="1 2">
    <name type="scientific">Kiloniella antarctica</name>
    <dbReference type="NCBI Taxonomy" id="1550907"/>
    <lineage>
        <taxon>Bacteria</taxon>
        <taxon>Pseudomonadati</taxon>
        <taxon>Pseudomonadota</taxon>
        <taxon>Alphaproteobacteria</taxon>
        <taxon>Rhodospirillales</taxon>
        <taxon>Kiloniellaceae</taxon>
        <taxon>Kiloniella</taxon>
    </lineage>
</organism>
<keyword evidence="2" id="KW-1185">Reference proteome</keyword>
<dbReference type="RefSeq" id="WP_380251020.1">
    <property type="nucleotide sequence ID" value="NZ_JBHUII010000004.1"/>
</dbReference>
<sequence>MAKYLFIYHGGAKPENQEDGKKAMAAWMEWFESIGDKVIDGGNPVGLSTTVMSDGNVVRDGGTNPAGGYSLFEAKDVEEAISMAKGCPILAAGGSIELAETFDP</sequence>
<evidence type="ECO:0000313" key="2">
    <source>
        <dbReference type="Proteomes" id="UP001597294"/>
    </source>
</evidence>
<dbReference type="Proteomes" id="UP001597294">
    <property type="component" value="Unassembled WGS sequence"/>
</dbReference>
<dbReference type="SUPFAM" id="SSF54909">
    <property type="entry name" value="Dimeric alpha+beta barrel"/>
    <property type="match status" value="1"/>
</dbReference>
<protein>
    <submittedName>
        <fullName evidence="1">YciI family protein</fullName>
    </submittedName>
</protein>
<name>A0ABW5BII8_9PROT</name>
<reference evidence="2" key="1">
    <citation type="journal article" date="2019" name="Int. J. Syst. Evol. Microbiol.">
        <title>The Global Catalogue of Microorganisms (GCM) 10K type strain sequencing project: providing services to taxonomists for standard genome sequencing and annotation.</title>
        <authorList>
            <consortium name="The Broad Institute Genomics Platform"/>
            <consortium name="The Broad Institute Genome Sequencing Center for Infectious Disease"/>
            <person name="Wu L."/>
            <person name="Ma J."/>
        </authorList>
    </citation>
    <scope>NUCLEOTIDE SEQUENCE [LARGE SCALE GENOMIC DNA]</scope>
    <source>
        <strain evidence="2">CGMCC 4.7192</strain>
    </source>
</reference>
<comment type="caution">
    <text evidence="1">The sequence shown here is derived from an EMBL/GenBank/DDBJ whole genome shotgun (WGS) entry which is preliminary data.</text>
</comment>
<dbReference type="EMBL" id="JBHUII010000004">
    <property type="protein sequence ID" value="MFD2205932.1"/>
    <property type="molecule type" value="Genomic_DNA"/>
</dbReference>
<dbReference type="Gene3D" id="3.30.70.1060">
    <property type="entry name" value="Dimeric alpha+beta barrel"/>
    <property type="match status" value="1"/>
</dbReference>
<gene>
    <name evidence="1" type="ORF">ACFSKO_09930</name>
</gene>
<proteinExistence type="predicted"/>
<accession>A0ABW5BII8</accession>